<keyword evidence="2" id="KW-1133">Transmembrane helix</keyword>
<dbReference type="GO" id="GO:1990404">
    <property type="term" value="F:NAD+-protein mono-ADP-ribosyltransferase activity"/>
    <property type="evidence" value="ECO:0007669"/>
    <property type="project" value="TreeGrafter"/>
</dbReference>
<dbReference type="GO" id="GO:0003950">
    <property type="term" value="F:NAD+ poly-ADP-ribosyltransferase activity"/>
    <property type="evidence" value="ECO:0007669"/>
    <property type="project" value="UniProtKB-UniRule"/>
</dbReference>
<keyword evidence="2" id="KW-0472">Membrane</keyword>
<evidence type="ECO:0000313" key="4">
    <source>
        <dbReference type="Proteomes" id="UP000694844"/>
    </source>
</evidence>
<dbReference type="SUPFAM" id="SSF56399">
    <property type="entry name" value="ADP-ribosylation"/>
    <property type="match status" value="1"/>
</dbReference>
<dbReference type="RefSeq" id="XP_022286381.1">
    <property type="nucleotide sequence ID" value="XM_022430673.1"/>
</dbReference>
<dbReference type="PANTHER" id="PTHR45740:SF2">
    <property type="entry name" value="POLY [ADP-RIBOSE] POLYMERASE"/>
    <property type="match status" value="1"/>
</dbReference>
<keyword evidence="1" id="KW-0328">Glycosyltransferase</keyword>
<dbReference type="InterPro" id="IPR051712">
    <property type="entry name" value="ARTD-AVP"/>
</dbReference>
<dbReference type="OrthoDB" id="411019at2759"/>
<evidence type="ECO:0000259" key="3">
    <source>
        <dbReference type="PROSITE" id="PS51059"/>
    </source>
</evidence>
<keyword evidence="2" id="KW-0812">Transmembrane</keyword>
<dbReference type="AlphaFoldDB" id="A0A8B8A4G9"/>
<keyword evidence="4" id="KW-1185">Reference proteome</keyword>
<dbReference type="GO" id="GO:0005634">
    <property type="term" value="C:nucleus"/>
    <property type="evidence" value="ECO:0007669"/>
    <property type="project" value="TreeGrafter"/>
</dbReference>
<feature type="transmembrane region" description="Helical" evidence="2">
    <location>
        <begin position="125"/>
        <end position="146"/>
    </location>
</feature>
<feature type="transmembrane region" description="Helical" evidence="2">
    <location>
        <begin position="86"/>
        <end position="113"/>
    </location>
</feature>
<feature type="transmembrane region" description="Helical" evidence="2">
    <location>
        <begin position="166"/>
        <end position="183"/>
    </location>
</feature>
<dbReference type="GeneID" id="111099230"/>
<proteinExistence type="predicted"/>
<gene>
    <name evidence="5" type="primary">LOC111099230</name>
</gene>
<dbReference type="Proteomes" id="UP000694844">
    <property type="component" value="Chromosome 5"/>
</dbReference>
<name>A0A8B8A4G9_CRAVI</name>
<keyword evidence="1" id="KW-0808">Transferase</keyword>
<dbReference type="KEGG" id="cvn:111099230"/>
<dbReference type="InterPro" id="IPR012317">
    <property type="entry name" value="Poly(ADP-ribose)pol_cat_dom"/>
</dbReference>
<feature type="domain" description="PARP catalytic" evidence="3">
    <location>
        <begin position="230"/>
        <end position="492"/>
    </location>
</feature>
<sequence length="492" mass="55848">MNVNAALYFIEQFFDVQKSYRACFLFAVLAWFLQVMALGTYDWMRAGSSSMGLWTYCNYTATDFKCCQTLTNFLGKQHKIPRMPTWLSAALVFEILGLVSSMIFVVSCIVLICISDPRLRKKAKVFNYIFSLATVIFVTIGVLVYWREYSSETWSSEARLSSSYGISATSGIIHLICFLLLFVSSDNAVNSLDEGRRWNGPVKAPGTKEFWEEILENPTTPMNWTQFEGGYNVTKYLSLDDKCKTVEVTDQKELSAIQKLVNGTWESKPAGIGADAANIACGSLLVTGVERIENVELWNYYINERAKLIRSILKKGPFEKLENHSNRGSVFTSRHMDSPLTDAIYPELNEFYLFHGTKPQFVDDIVGKGMDPRFSGDHTMMGSGNYCAESSTKSDQYADDRNERQYSGLKMLLVRMLLGNIHVAESACQYKLPPCSTCLKSGKLTDPCTNKNHEHYDSVVADIPMKNFREFIVYNAHQCYPEYIITYKRLKV</sequence>
<evidence type="ECO:0000313" key="5">
    <source>
        <dbReference type="RefSeq" id="XP_022286381.1"/>
    </source>
</evidence>
<dbReference type="Gene3D" id="1.20.140.150">
    <property type="match status" value="1"/>
</dbReference>
<dbReference type="PROSITE" id="PS51059">
    <property type="entry name" value="PARP_CATALYTIC"/>
    <property type="match status" value="1"/>
</dbReference>
<organism evidence="4 5">
    <name type="scientific">Crassostrea virginica</name>
    <name type="common">Eastern oyster</name>
    <dbReference type="NCBI Taxonomy" id="6565"/>
    <lineage>
        <taxon>Eukaryota</taxon>
        <taxon>Metazoa</taxon>
        <taxon>Spiralia</taxon>
        <taxon>Lophotrochozoa</taxon>
        <taxon>Mollusca</taxon>
        <taxon>Bivalvia</taxon>
        <taxon>Autobranchia</taxon>
        <taxon>Pteriomorphia</taxon>
        <taxon>Ostreida</taxon>
        <taxon>Ostreoidea</taxon>
        <taxon>Ostreidae</taxon>
        <taxon>Crassostrea</taxon>
    </lineage>
</organism>
<dbReference type="Gene3D" id="3.90.228.10">
    <property type="match status" value="1"/>
</dbReference>
<dbReference type="PANTHER" id="PTHR45740">
    <property type="entry name" value="POLY [ADP-RIBOSE] POLYMERASE"/>
    <property type="match status" value="1"/>
</dbReference>
<keyword evidence="1" id="KW-0520">NAD</keyword>
<protein>
    <recommendedName>
        <fullName evidence="1">Poly [ADP-ribose] polymerase</fullName>
        <shortName evidence="1">PARP</shortName>
        <ecNumber evidence="1">2.4.2.-</ecNumber>
    </recommendedName>
</protein>
<evidence type="ECO:0000256" key="2">
    <source>
        <dbReference type="SAM" id="Phobius"/>
    </source>
</evidence>
<evidence type="ECO:0000256" key="1">
    <source>
        <dbReference type="RuleBase" id="RU362114"/>
    </source>
</evidence>
<reference evidence="5" key="1">
    <citation type="submission" date="2025-08" db="UniProtKB">
        <authorList>
            <consortium name="RefSeq"/>
        </authorList>
    </citation>
    <scope>IDENTIFICATION</scope>
    <source>
        <tissue evidence="5">Whole sample</tissue>
    </source>
</reference>
<dbReference type="EC" id="2.4.2.-" evidence="1"/>
<feature type="transmembrane region" description="Helical" evidence="2">
    <location>
        <begin position="22"/>
        <end position="41"/>
    </location>
</feature>
<accession>A0A8B8A4G9</accession>
<dbReference type="Pfam" id="PF00644">
    <property type="entry name" value="PARP"/>
    <property type="match status" value="1"/>
</dbReference>